<protein>
    <recommendedName>
        <fullName evidence="2">DUF7907 domain-containing protein</fullName>
    </recommendedName>
</protein>
<feature type="signal peptide" evidence="1">
    <location>
        <begin position="1"/>
        <end position="18"/>
    </location>
</feature>
<evidence type="ECO:0000313" key="3">
    <source>
        <dbReference type="EMBL" id="KAJ5299152.1"/>
    </source>
</evidence>
<dbReference type="OrthoDB" id="3515453at2759"/>
<comment type="caution">
    <text evidence="3">The sequence shown here is derived from an EMBL/GenBank/DDBJ whole genome shotgun (WGS) entry which is preliminary data.</text>
</comment>
<dbReference type="Proteomes" id="UP001147746">
    <property type="component" value="Unassembled WGS sequence"/>
</dbReference>
<dbReference type="Pfam" id="PF25484">
    <property type="entry name" value="DUF7907"/>
    <property type="match status" value="1"/>
</dbReference>
<dbReference type="AlphaFoldDB" id="A0A9W9PMY2"/>
<evidence type="ECO:0000259" key="2">
    <source>
        <dbReference type="Pfam" id="PF25484"/>
    </source>
</evidence>
<dbReference type="EMBL" id="JAPZBO010000010">
    <property type="protein sequence ID" value="KAJ5299152.1"/>
    <property type="molecule type" value="Genomic_DNA"/>
</dbReference>
<reference evidence="3" key="2">
    <citation type="journal article" date="2023" name="IMA Fungus">
        <title>Comparative genomic study of the Penicillium genus elucidates a diverse pangenome and 15 lateral gene transfer events.</title>
        <authorList>
            <person name="Petersen C."/>
            <person name="Sorensen T."/>
            <person name="Nielsen M.R."/>
            <person name="Sondergaard T.E."/>
            <person name="Sorensen J.L."/>
            <person name="Fitzpatrick D.A."/>
            <person name="Frisvad J.C."/>
            <person name="Nielsen K.L."/>
        </authorList>
    </citation>
    <scope>NUCLEOTIDE SEQUENCE</scope>
    <source>
        <strain evidence="3">IBT 21472</strain>
    </source>
</reference>
<reference evidence="3" key="1">
    <citation type="submission" date="2022-12" db="EMBL/GenBank/DDBJ databases">
        <authorList>
            <person name="Petersen C."/>
        </authorList>
    </citation>
    <scope>NUCLEOTIDE SEQUENCE</scope>
    <source>
        <strain evidence="3">IBT 21472</strain>
    </source>
</reference>
<feature type="chain" id="PRO_5040939888" description="DUF7907 domain-containing protein" evidence="1">
    <location>
        <begin position="19"/>
        <end position="200"/>
    </location>
</feature>
<feature type="domain" description="DUF7907" evidence="2">
    <location>
        <begin position="22"/>
        <end position="195"/>
    </location>
</feature>
<proteinExistence type="predicted"/>
<name>A0A9W9PMY2_9EURO</name>
<sequence>MKVITAITALLFVGAATADVQSKPFNLVIQSAKKSINGQKLAACHSGAAIESLCLAGGGSNFHLNTTAGEETPIKGQGPPGTLVWRLPYTGEDNKIEYESEPMSFYSDPSTNVAMPLFEPGYDTQSVMFDKNGQMGIYSYLDDTVTPPTGDNVKILRNWYICETYYSAYTYQTLNWVLGDAKAKPQNPSCVKVVVERKFI</sequence>
<accession>A0A9W9PMY2</accession>
<evidence type="ECO:0000256" key="1">
    <source>
        <dbReference type="SAM" id="SignalP"/>
    </source>
</evidence>
<gene>
    <name evidence="3" type="ORF">N7476_010709</name>
</gene>
<dbReference type="InterPro" id="IPR057229">
    <property type="entry name" value="DUF7907"/>
</dbReference>
<organism evidence="3 4">
    <name type="scientific">Penicillium atrosanguineum</name>
    <dbReference type="NCBI Taxonomy" id="1132637"/>
    <lineage>
        <taxon>Eukaryota</taxon>
        <taxon>Fungi</taxon>
        <taxon>Dikarya</taxon>
        <taxon>Ascomycota</taxon>
        <taxon>Pezizomycotina</taxon>
        <taxon>Eurotiomycetes</taxon>
        <taxon>Eurotiomycetidae</taxon>
        <taxon>Eurotiales</taxon>
        <taxon>Aspergillaceae</taxon>
        <taxon>Penicillium</taxon>
    </lineage>
</organism>
<keyword evidence="4" id="KW-1185">Reference proteome</keyword>
<keyword evidence="1" id="KW-0732">Signal</keyword>
<evidence type="ECO:0000313" key="4">
    <source>
        <dbReference type="Proteomes" id="UP001147746"/>
    </source>
</evidence>